<dbReference type="EMBL" id="OU895879">
    <property type="protein sequence ID" value="CAG9806787.1"/>
    <property type="molecule type" value="Genomic_DNA"/>
</dbReference>
<accession>A0A9N9S1C7</accession>
<dbReference type="Proteomes" id="UP001153620">
    <property type="component" value="Chromosome 3"/>
</dbReference>
<proteinExistence type="predicted"/>
<evidence type="ECO:0000313" key="1">
    <source>
        <dbReference type="EMBL" id="CAG9806787.1"/>
    </source>
</evidence>
<protein>
    <submittedName>
        <fullName evidence="1">Uncharacterized protein</fullName>
    </submittedName>
</protein>
<evidence type="ECO:0000313" key="2">
    <source>
        <dbReference type="Proteomes" id="UP001153620"/>
    </source>
</evidence>
<dbReference type="AlphaFoldDB" id="A0A9N9S1C7"/>
<name>A0A9N9S1C7_9DIPT</name>
<reference evidence="1" key="1">
    <citation type="submission" date="2022-01" db="EMBL/GenBank/DDBJ databases">
        <authorList>
            <person name="King R."/>
        </authorList>
    </citation>
    <scope>NUCLEOTIDE SEQUENCE</scope>
</reference>
<gene>
    <name evidence="1" type="ORF">CHIRRI_LOCUS9641</name>
</gene>
<sequence>MPNYQEYIKKLNKKARSKYCPILTASELFDVHVIVEAEIGKTKKGEDKVVLYCYKEPKEGDPKEGDENFEKPELKKVYLSPKYLDKETFKMIKECSEAKFETFKFKCDAIDESSEYSIPTYSFDIDMKNKRQFYND</sequence>
<organism evidence="1 2">
    <name type="scientific">Chironomus riparius</name>
    <dbReference type="NCBI Taxonomy" id="315576"/>
    <lineage>
        <taxon>Eukaryota</taxon>
        <taxon>Metazoa</taxon>
        <taxon>Ecdysozoa</taxon>
        <taxon>Arthropoda</taxon>
        <taxon>Hexapoda</taxon>
        <taxon>Insecta</taxon>
        <taxon>Pterygota</taxon>
        <taxon>Neoptera</taxon>
        <taxon>Endopterygota</taxon>
        <taxon>Diptera</taxon>
        <taxon>Nematocera</taxon>
        <taxon>Chironomoidea</taxon>
        <taxon>Chironomidae</taxon>
        <taxon>Chironominae</taxon>
        <taxon>Chironomus</taxon>
    </lineage>
</organism>
<keyword evidence="2" id="KW-1185">Reference proteome</keyword>
<reference evidence="1" key="2">
    <citation type="submission" date="2022-10" db="EMBL/GenBank/DDBJ databases">
        <authorList>
            <consortium name="ENA_rothamsted_submissions"/>
            <consortium name="culmorum"/>
            <person name="King R."/>
        </authorList>
    </citation>
    <scope>NUCLEOTIDE SEQUENCE</scope>
</reference>